<proteinExistence type="predicted"/>
<feature type="domain" description="UbiC transcription regulator-associated" evidence="1">
    <location>
        <begin position="57"/>
        <end position="201"/>
    </location>
</feature>
<dbReference type="SUPFAM" id="SSF64288">
    <property type="entry name" value="Chorismate lyase-like"/>
    <property type="match status" value="1"/>
</dbReference>
<dbReference type="PANTHER" id="PTHR44846:SF17">
    <property type="entry name" value="GNTR-FAMILY TRANSCRIPTIONAL REGULATOR"/>
    <property type="match status" value="1"/>
</dbReference>
<dbReference type="GO" id="GO:0045892">
    <property type="term" value="P:negative regulation of DNA-templated transcription"/>
    <property type="evidence" value="ECO:0007669"/>
    <property type="project" value="TreeGrafter"/>
</dbReference>
<dbReference type="InterPro" id="IPR050679">
    <property type="entry name" value="Bact_HTH_transcr_reg"/>
</dbReference>
<accession>F8B535</accession>
<dbReference type="GO" id="GO:0003677">
    <property type="term" value="F:DNA binding"/>
    <property type="evidence" value="ECO:0007669"/>
    <property type="project" value="InterPro"/>
</dbReference>
<dbReference type="Pfam" id="PF07702">
    <property type="entry name" value="UTRA"/>
    <property type="match status" value="1"/>
</dbReference>
<dbReference type="Proteomes" id="UP000001549">
    <property type="component" value="Chromosome"/>
</dbReference>
<dbReference type="InterPro" id="IPR028978">
    <property type="entry name" value="Chorismate_lyase_/UTRA_dom_sf"/>
</dbReference>
<protein>
    <submittedName>
        <fullName evidence="2">Putative transcriptional regulator, GntR family</fullName>
    </submittedName>
</protein>
<dbReference type="eggNOG" id="COG2188">
    <property type="taxonomic scope" value="Bacteria"/>
</dbReference>
<dbReference type="PANTHER" id="PTHR44846">
    <property type="entry name" value="MANNOSYL-D-GLYCERATE TRANSPORT/METABOLISM SYSTEM REPRESSOR MNGR-RELATED"/>
    <property type="match status" value="1"/>
</dbReference>
<evidence type="ECO:0000313" key="3">
    <source>
        <dbReference type="Proteomes" id="UP000001549"/>
    </source>
</evidence>
<dbReference type="AlphaFoldDB" id="F8B535"/>
<gene>
    <name evidence="2" type="ordered locus">FsymDg_3780</name>
</gene>
<organism evidence="2 3">
    <name type="scientific">Candidatus Protofrankia datiscae</name>
    <dbReference type="NCBI Taxonomy" id="2716812"/>
    <lineage>
        <taxon>Bacteria</taxon>
        <taxon>Bacillati</taxon>
        <taxon>Actinomycetota</taxon>
        <taxon>Actinomycetes</taxon>
        <taxon>Frankiales</taxon>
        <taxon>Frankiaceae</taxon>
        <taxon>Protofrankia</taxon>
    </lineage>
</organism>
<dbReference type="SMART" id="SM00866">
    <property type="entry name" value="UTRA"/>
    <property type="match status" value="1"/>
</dbReference>
<dbReference type="STRING" id="656024.FsymDg_3780"/>
<name>F8B535_9ACTN</name>
<dbReference type="KEGG" id="fsy:FsymDg_3780"/>
<dbReference type="HOGENOM" id="CLU_063236_8_1_11"/>
<dbReference type="Gene3D" id="3.40.1410.10">
    <property type="entry name" value="Chorismate lyase-like"/>
    <property type="match status" value="1"/>
</dbReference>
<reference evidence="2 3" key="1">
    <citation type="submission" date="2011-05" db="EMBL/GenBank/DDBJ databases">
        <title>Complete sequence of chromosome of Frankia symbiont of Datisca glomerata.</title>
        <authorList>
            <consortium name="US DOE Joint Genome Institute"/>
            <person name="Lucas S."/>
            <person name="Han J."/>
            <person name="Lapidus A."/>
            <person name="Cheng J.-F."/>
            <person name="Goodwin L."/>
            <person name="Pitluck S."/>
            <person name="Peters L."/>
            <person name="Mikhailova N."/>
            <person name="Chertkov O."/>
            <person name="Teshima H."/>
            <person name="Han C."/>
            <person name="Tapia R."/>
            <person name="Land M."/>
            <person name="Hauser L."/>
            <person name="Kyrpides N."/>
            <person name="Ivanova N."/>
            <person name="Pagani I."/>
            <person name="Berry A."/>
            <person name="Pawlowski K."/>
            <person name="Persson T."/>
            <person name="Vanden Heuvel B."/>
            <person name="Benson D."/>
            <person name="Woyke T."/>
        </authorList>
    </citation>
    <scope>NUCLEOTIDE SEQUENCE [LARGE SCALE GENOMIC DNA]</scope>
    <source>
        <strain evidence="3">4085684</strain>
    </source>
</reference>
<evidence type="ECO:0000313" key="2">
    <source>
        <dbReference type="EMBL" id="AEH11057.1"/>
    </source>
</evidence>
<dbReference type="RefSeq" id="WP_013874936.1">
    <property type="nucleotide sequence ID" value="NC_015656.1"/>
</dbReference>
<sequence>MISTVRRALAMLAERDLIELVPSRGAIVSKRTGIARQAADVTRQEGTWRGFPLSVVEAGAEPFTETTIRDVEATAEVAPWLAVPVGTTVLERFRTQGQLVDGERQPLQVAVTWFSPAVTEQLPILRELSTGPGGMYSRMTDAGHVLRWEDTVTERPATADERSRLGLPDGQHVLLIWRRCYNQDDRVLEVTRRAIRSDRSPVVYRYE</sequence>
<dbReference type="InterPro" id="IPR011663">
    <property type="entry name" value="UTRA"/>
</dbReference>
<dbReference type="EMBL" id="CP002801">
    <property type="protein sequence ID" value="AEH11057.1"/>
    <property type="molecule type" value="Genomic_DNA"/>
</dbReference>
<evidence type="ECO:0000259" key="1">
    <source>
        <dbReference type="SMART" id="SM00866"/>
    </source>
</evidence>
<keyword evidence="3" id="KW-1185">Reference proteome</keyword>